<dbReference type="GO" id="GO:0003700">
    <property type="term" value="F:DNA-binding transcription factor activity"/>
    <property type="evidence" value="ECO:0007669"/>
    <property type="project" value="InterPro"/>
</dbReference>
<evidence type="ECO:0000313" key="3">
    <source>
        <dbReference type="Proteomes" id="UP000321893"/>
    </source>
</evidence>
<keyword evidence="3" id="KW-1185">Reference proteome</keyword>
<dbReference type="InterPro" id="IPR014284">
    <property type="entry name" value="RNA_pol_sigma-70_dom"/>
</dbReference>
<dbReference type="GO" id="GO:0000428">
    <property type="term" value="C:DNA-directed RNA polymerase complex"/>
    <property type="evidence" value="ECO:0007669"/>
    <property type="project" value="UniProtKB-KW"/>
</dbReference>
<feature type="domain" description="RNA polymerase sigma-70 region 2" evidence="1">
    <location>
        <begin position="24"/>
        <end position="91"/>
    </location>
</feature>
<dbReference type="InterPro" id="IPR007627">
    <property type="entry name" value="RNA_pol_sigma70_r2"/>
</dbReference>
<dbReference type="EMBL" id="BJVK01000011">
    <property type="protein sequence ID" value="GEL28308.1"/>
    <property type="molecule type" value="Genomic_DNA"/>
</dbReference>
<reference evidence="2" key="1">
    <citation type="submission" date="2019-07" db="EMBL/GenBank/DDBJ databases">
        <title>Whole genome shotgun sequence of Lactobacillus kefiri NBRC 15888.</title>
        <authorList>
            <person name="Hosoyama A."/>
            <person name="Uohara A."/>
            <person name="Ohji S."/>
            <person name="Ichikawa N."/>
        </authorList>
    </citation>
    <scope>NUCLEOTIDE SEQUENCE [LARGE SCALE GENOMIC DNA]</scope>
    <source>
        <strain evidence="2">NBRC 15888</strain>
    </source>
</reference>
<dbReference type="NCBIfam" id="TIGR02937">
    <property type="entry name" value="sigma70-ECF"/>
    <property type="match status" value="1"/>
</dbReference>
<dbReference type="RefSeq" id="WP_054769182.1">
    <property type="nucleotide sequence ID" value="NZ_BJVK01000011.1"/>
</dbReference>
<comment type="caution">
    <text evidence="2">The sequence shown here is derived from an EMBL/GenBank/DDBJ whole genome shotgun (WGS) entry which is preliminary data.</text>
</comment>
<dbReference type="Gene3D" id="1.10.1740.10">
    <property type="match status" value="1"/>
</dbReference>
<protein>
    <submittedName>
        <fullName evidence="2">DNA-directed RNA polymerase</fullName>
    </submittedName>
</protein>
<keyword evidence="2" id="KW-0804">Transcription</keyword>
<gene>
    <name evidence="2" type="primary">sigH</name>
    <name evidence="2" type="ORF">LKE01_11280</name>
</gene>
<sequence length="186" mass="21356">MDSKKLSELIVRTAQKDGEALTELFQKYYPIVGKCRREYYLRGYDREDLDQEARLVLYRTACRFDPSRNAGFGTFYRLSLRNRFYDMIRTTNAKKRVPSEPLTSIEANETLYAATVADKSASSPLIAAIVDEAFKELSKCCSALEKEAFRLMLTEHDFSDLDPKTQRALANAFECCRRKFDGGIID</sequence>
<evidence type="ECO:0000259" key="1">
    <source>
        <dbReference type="Pfam" id="PF04542"/>
    </source>
</evidence>
<evidence type="ECO:0000313" key="2">
    <source>
        <dbReference type="EMBL" id="GEL28308.1"/>
    </source>
</evidence>
<dbReference type="Proteomes" id="UP000321893">
    <property type="component" value="Unassembled WGS sequence"/>
</dbReference>
<name>A0A511DYS6_LENKE</name>
<dbReference type="GeneID" id="71568113"/>
<keyword evidence="2" id="KW-0240">DNA-directed RNA polymerase</keyword>
<dbReference type="OrthoDB" id="1767844at2"/>
<dbReference type="STRING" id="1423764.FC95_GL000050"/>
<dbReference type="AlphaFoldDB" id="A0A511DYS6"/>
<organism evidence="2 3">
    <name type="scientific">Lentilactobacillus kefiri</name>
    <name type="common">Lactobacillus kefiri</name>
    <dbReference type="NCBI Taxonomy" id="33962"/>
    <lineage>
        <taxon>Bacteria</taxon>
        <taxon>Bacillati</taxon>
        <taxon>Bacillota</taxon>
        <taxon>Bacilli</taxon>
        <taxon>Lactobacillales</taxon>
        <taxon>Lactobacillaceae</taxon>
        <taxon>Lentilactobacillus</taxon>
    </lineage>
</organism>
<dbReference type="Pfam" id="PF04542">
    <property type="entry name" value="Sigma70_r2"/>
    <property type="match status" value="1"/>
</dbReference>
<dbReference type="GO" id="GO:0006352">
    <property type="term" value="P:DNA-templated transcription initiation"/>
    <property type="evidence" value="ECO:0007669"/>
    <property type="project" value="InterPro"/>
</dbReference>
<proteinExistence type="predicted"/>
<dbReference type="SUPFAM" id="SSF88946">
    <property type="entry name" value="Sigma2 domain of RNA polymerase sigma factors"/>
    <property type="match status" value="1"/>
</dbReference>
<accession>A0A511DYS6</accession>
<dbReference type="InterPro" id="IPR013325">
    <property type="entry name" value="RNA_pol_sigma_r2"/>
</dbReference>